<dbReference type="InterPro" id="IPR041705">
    <property type="entry name" value="PIN_Sll0205"/>
</dbReference>
<dbReference type="Gene3D" id="3.40.50.1010">
    <property type="entry name" value="5'-nuclease"/>
    <property type="match status" value="1"/>
</dbReference>
<dbReference type="RefSeq" id="WP_114068956.1">
    <property type="nucleotide sequence ID" value="NZ_CP030850.1"/>
</dbReference>
<organism evidence="2 3">
    <name type="scientific">Runella rosea</name>
    <dbReference type="NCBI Taxonomy" id="2259595"/>
    <lineage>
        <taxon>Bacteria</taxon>
        <taxon>Pseudomonadati</taxon>
        <taxon>Bacteroidota</taxon>
        <taxon>Cytophagia</taxon>
        <taxon>Cytophagales</taxon>
        <taxon>Spirosomataceae</taxon>
        <taxon>Runella</taxon>
    </lineage>
</organism>
<dbReference type="SUPFAM" id="SSF88723">
    <property type="entry name" value="PIN domain-like"/>
    <property type="match status" value="1"/>
</dbReference>
<evidence type="ECO:0000259" key="1">
    <source>
        <dbReference type="Pfam" id="PF01850"/>
    </source>
</evidence>
<dbReference type="Proteomes" id="UP000251993">
    <property type="component" value="Chromosome"/>
</dbReference>
<protein>
    <submittedName>
        <fullName evidence="2">PIN domain nuclease</fullName>
    </submittedName>
</protein>
<dbReference type="InterPro" id="IPR052919">
    <property type="entry name" value="TA_system_RNase"/>
</dbReference>
<dbReference type="EMBL" id="CP030850">
    <property type="protein sequence ID" value="AXE20191.1"/>
    <property type="molecule type" value="Genomic_DNA"/>
</dbReference>
<dbReference type="PANTHER" id="PTHR36173:SF2">
    <property type="entry name" value="RIBONUCLEASE VAPC16"/>
    <property type="match status" value="1"/>
</dbReference>
<gene>
    <name evidence="2" type="ORF">DR864_21770</name>
</gene>
<dbReference type="OrthoDB" id="9798990at2"/>
<dbReference type="PANTHER" id="PTHR36173">
    <property type="entry name" value="RIBONUCLEASE VAPC16-RELATED"/>
    <property type="match status" value="1"/>
</dbReference>
<keyword evidence="3" id="KW-1185">Reference proteome</keyword>
<proteinExistence type="predicted"/>
<dbReference type="AlphaFoldDB" id="A0A344TNH0"/>
<dbReference type="InterPro" id="IPR002716">
    <property type="entry name" value="PIN_dom"/>
</dbReference>
<evidence type="ECO:0000313" key="2">
    <source>
        <dbReference type="EMBL" id="AXE20191.1"/>
    </source>
</evidence>
<dbReference type="InterPro" id="IPR029060">
    <property type="entry name" value="PIN-like_dom_sf"/>
</dbReference>
<name>A0A344TNH0_9BACT</name>
<evidence type="ECO:0000313" key="3">
    <source>
        <dbReference type="Proteomes" id="UP000251993"/>
    </source>
</evidence>
<dbReference type="KEGG" id="run:DR864_21770"/>
<accession>A0A344TNH0</accession>
<dbReference type="Pfam" id="PF01850">
    <property type="entry name" value="PIN"/>
    <property type="match status" value="1"/>
</dbReference>
<sequence>MNYLLNTNVFIILIEENFDRLSQVQREVISNSESIFWLSESSLYEIAIKVRLEKSDFSHIKISTIEKDRQRLNIRLLKPKVLHYLNIPEVPKVYVSPSKLHVDPFDLLIISQALIENLPILSTDRYFPEYEGLQVVN</sequence>
<dbReference type="CDD" id="cd09872">
    <property type="entry name" value="PIN_Sll0205-like"/>
    <property type="match status" value="1"/>
</dbReference>
<reference evidence="2 3" key="1">
    <citation type="submission" date="2018-07" db="EMBL/GenBank/DDBJ databases">
        <title>Genome sequencing of Runella.</title>
        <authorList>
            <person name="Baek M.-G."/>
            <person name="Yi H."/>
        </authorList>
    </citation>
    <scope>NUCLEOTIDE SEQUENCE [LARGE SCALE GENOMIC DNA]</scope>
    <source>
        <strain evidence="2 3">HYN0085</strain>
    </source>
</reference>
<feature type="domain" description="PIN" evidence="1">
    <location>
        <begin position="3"/>
        <end position="131"/>
    </location>
</feature>